<reference evidence="15 16" key="1">
    <citation type="submission" date="2017-05" db="EMBL/GenBank/DDBJ databases">
        <authorList>
            <person name="Varghese N."/>
            <person name="Submissions S."/>
        </authorList>
    </citation>
    <scope>NUCLEOTIDE SEQUENCE [LARGE SCALE GENOMIC DNA]</scope>
    <source>
        <strain evidence="15 16">DSM 21985</strain>
    </source>
</reference>
<organism evidence="15 16">
    <name type="scientific">Gracilimonas mengyeensis</name>
    <dbReference type="NCBI Taxonomy" id="1302730"/>
    <lineage>
        <taxon>Bacteria</taxon>
        <taxon>Pseudomonadati</taxon>
        <taxon>Balneolota</taxon>
        <taxon>Balneolia</taxon>
        <taxon>Balneolales</taxon>
        <taxon>Balneolaceae</taxon>
        <taxon>Gracilimonas</taxon>
    </lineage>
</organism>
<evidence type="ECO:0000256" key="13">
    <source>
        <dbReference type="RuleBase" id="RU364091"/>
    </source>
</evidence>
<evidence type="ECO:0000256" key="2">
    <source>
        <dbReference type="ARBA" id="ARBA00010690"/>
    </source>
</evidence>
<feature type="compositionally biased region" description="Basic and acidic residues" evidence="14">
    <location>
        <begin position="7"/>
        <end position="24"/>
    </location>
</feature>
<dbReference type="PANTHER" id="PTHR30531:SF12">
    <property type="entry name" value="FLAGELLAR BIOSYNTHETIC PROTEIN FLHB"/>
    <property type="match status" value="1"/>
</dbReference>
<dbReference type="RefSeq" id="WP_142456135.1">
    <property type="nucleotide sequence ID" value="NZ_FXTP01000019.1"/>
</dbReference>
<keyword evidence="4 13" id="KW-0813">Transport</keyword>
<dbReference type="Gene3D" id="3.40.1690.10">
    <property type="entry name" value="secretion proteins EscU"/>
    <property type="match status" value="1"/>
</dbReference>
<keyword evidence="10 13" id="KW-0472">Membrane</keyword>
<evidence type="ECO:0000256" key="4">
    <source>
        <dbReference type="ARBA" id="ARBA00022448"/>
    </source>
</evidence>
<name>A0A521FHL6_9BACT</name>
<evidence type="ECO:0000256" key="7">
    <source>
        <dbReference type="ARBA" id="ARBA00022795"/>
    </source>
</evidence>
<dbReference type="InterPro" id="IPR006136">
    <property type="entry name" value="FlhB"/>
</dbReference>
<feature type="transmembrane region" description="Helical" evidence="13">
    <location>
        <begin position="34"/>
        <end position="51"/>
    </location>
</feature>
<dbReference type="InterPro" id="IPR029025">
    <property type="entry name" value="T3SS_substrate_exporter_C"/>
</dbReference>
<sequence>MADQSSDQEKTEEPTQRKLDEARKEGNVSISKEVSSVAVLITAILMFIAMSESVADNVTKLFESFFHDAGGGFTDKEDAIGFLHDALFAGIGMIGPILLILVIVTLIVNLAQTGGVFAVKAMAPKASKMNPASGIKNIFSTKGLVELVKGFIKLFIVVLIGYYTVKNDIDKFVSFMISPLDYSMSETGSYVLMFVTRILAALLVLSIADAIYQRFQHHKDLRMTKQEVKDEYKQMEGDPHVKGQRRQFGMKLRQKKRLDHAVLNSDVVVANPTHYAVAIRYDPETNGAPIVMAKGKRLKALRIKELAKNYGIPIVENKPVARALFATAEEDEFIPEDQFRAVAEILAYVYKLKNKHKI</sequence>
<dbReference type="Pfam" id="PF01312">
    <property type="entry name" value="Bac_export_2"/>
    <property type="match status" value="1"/>
</dbReference>
<evidence type="ECO:0000256" key="6">
    <source>
        <dbReference type="ARBA" id="ARBA00022692"/>
    </source>
</evidence>
<keyword evidence="7 13" id="KW-1005">Bacterial flagellum biogenesis</keyword>
<evidence type="ECO:0000256" key="9">
    <source>
        <dbReference type="ARBA" id="ARBA00022989"/>
    </source>
</evidence>
<dbReference type="SUPFAM" id="SSF160544">
    <property type="entry name" value="EscU C-terminal domain-like"/>
    <property type="match status" value="1"/>
</dbReference>
<dbReference type="GO" id="GO:0044780">
    <property type="term" value="P:bacterial-type flagellum assembly"/>
    <property type="evidence" value="ECO:0007669"/>
    <property type="project" value="InterPro"/>
</dbReference>
<evidence type="ECO:0000256" key="12">
    <source>
        <dbReference type="ARBA" id="ARBA00025078"/>
    </source>
</evidence>
<keyword evidence="15" id="KW-0966">Cell projection</keyword>
<evidence type="ECO:0000256" key="8">
    <source>
        <dbReference type="ARBA" id="ARBA00022927"/>
    </source>
</evidence>
<dbReference type="GO" id="GO:0005886">
    <property type="term" value="C:plasma membrane"/>
    <property type="evidence" value="ECO:0007669"/>
    <property type="project" value="UniProtKB-SubCell"/>
</dbReference>
<keyword evidence="16" id="KW-1185">Reference proteome</keyword>
<gene>
    <name evidence="13" type="primary">flhB</name>
    <name evidence="15" type="ORF">SAMN06265219_11941</name>
</gene>
<evidence type="ECO:0000256" key="5">
    <source>
        <dbReference type="ARBA" id="ARBA00022475"/>
    </source>
</evidence>
<keyword evidence="15" id="KW-0282">Flagellum</keyword>
<evidence type="ECO:0000256" key="3">
    <source>
        <dbReference type="ARBA" id="ARBA00021622"/>
    </source>
</evidence>
<proteinExistence type="inferred from homology"/>
<evidence type="ECO:0000256" key="14">
    <source>
        <dbReference type="SAM" id="MobiDB-lite"/>
    </source>
</evidence>
<evidence type="ECO:0000256" key="11">
    <source>
        <dbReference type="ARBA" id="ARBA00023225"/>
    </source>
</evidence>
<feature type="transmembrane region" description="Helical" evidence="13">
    <location>
        <begin position="190"/>
        <end position="212"/>
    </location>
</feature>
<keyword evidence="15" id="KW-0969">Cilium</keyword>
<dbReference type="Gene3D" id="6.10.250.2080">
    <property type="match status" value="1"/>
</dbReference>
<evidence type="ECO:0000256" key="10">
    <source>
        <dbReference type="ARBA" id="ARBA00023136"/>
    </source>
</evidence>
<feature type="transmembrane region" description="Helical" evidence="13">
    <location>
        <begin position="144"/>
        <end position="165"/>
    </location>
</feature>
<dbReference type="EMBL" id="FXTP01000019">
    <property type="protein sequence ID" value="SMO95703.1"/>
    <property type="molecule type" value="Genomic_DNA"/>
</dbReference>
<evidence type="ECO:0000313" key="15">
    <source>
        <dbReference type="EMBL" id="SMO95703.1"/>
    </source>
</evidence>
<comment type="similarity">
    <text evidence="2 13">Belongs to the type III secretion exporter family.</text>
</comment>
<keyword evidence="8 13" id="KW-0653">Protein transport</keyword>
<keyword evidence="5 13" id="KW-1003">Cell membrane</keyword>
<comment type="function">
    <text evidence="12 13">Required for formation of the rod structure in the basal body of the flagellar apparatus. Together with FliI and FliH, may constitute the export apparatus of flagellin.</text>
</comment>
<evidence type="ECO:0000313" key="16">
    <source>
        <dbReference type="Proteomes" id="UP000317557"/>
    </source>
</evidence>
<dbReference type="PRINTS" id="PR00950">
    <property type="entry name" value="TYPE3IMSPROT"/>
</dbReference>
<dbReference type="NCBIfam" id="TIGR00328">
    <property type="entry name" value="flhB"/>
    <property type="match status" value="1"/>
</dbReference>
<keyword evidence="11 13" id="KW-1006">Bacterial flagellum protein export</keyword>
<comment type="subcellular location">
    <subcellularLocation>
        <location evidence="1">Cell membrane</location>
        <topology evidence="1">Multi-pass membrane protein</topology>
    </subcellularLocation>
</comment>
<keyword evidence="9 13" id="KW-1133">Transmembrane helix</keyword>
<dbReference type="AlphaFoldDB" id="A0A521FHL6"/>
<keyword evidence="6 13" id="KW-0812">Transmembrane</keyword>
<dbReference type="OrthoDB" id="9807950at2"/>
<protein>
    <recommendedName>
        <fullName evidence="3 13">Flagellar biosynthetic protein FlhB</fullName>
    </recommendedName>
</protein>
<evidence type="ECO:0000256" key="1">
    <source>
        <dbReference type="ARBA" id="ARBA00004651"/>
    </source>
</evidence>
<feature type="transmembrane region" description="Helical" evidence="13">
    <location>
        <begin position="97"/>
        <end position="123"/>
    </location>
</feature>
<accession>A0A521FHL6</accession>
<dbReference type="GO" id="GO:0009306">
    <property type="term" value="P:protein secretion"/>
    <property type="evidence" value="ECO:0007669"/>
    <property type="project" value="InterPro"/>
</dbReference>
<dbReference type="Proteomes" id="UP000317557">
    <property type="component" value="Unassembled WGS sequence"/>
</dbReference>
<feature type="region of interest" description="Disordered" evidence="14">
    <location>
        <begin position="1"/>
        <end position="24"/>
    </location>
</feature>
<dbReference type="PANTHER" id="PTHR30531">
    <property type="entry name" value="FLAGELLAR BIOSYNTHETIC PROTEIN FLHB"/>
    <property type="match status" value="1"/>
</dbReference>
<dbReference type="InterPro" id="IPR006135">
    <property type="entry name" value="T3SS_substrate_exporter"/>
</dbReference>